<evidence type="ECO:0000256" key="1">
    <source>
        <dbReference type="SAM" id="MobiDB-lite"/>
    </source>
</evidence>
<reference evidence="3" key="1">
    <citation type="submission" date="2015-07" db="EMBL/GenBank/DDBJ databases">
        <authorList>
            <person name="Teixeira M.M."/>
            <person name="Souza R.C."/>
            <person name="Almeida L.G."/>
            <person name="Vicente V.A."/>
            <person name="de Hoog S."/>
            <person name="Bocca A.L."/>
            <person name="de Almeida S.R."/>
            <person name="Vasconcelos A.T."/>
            <person name="Felipe M.S."/>
        </authorList>
    </citation>
    <scope>NUCLEOTIDE SEQUENCE [LARGE SCALE GENOMIC DNA]</scope>
    <source>
        <strain evidence="3">KSF</strain>
    </source>
</reference>
<dbReference type="EMBL" id="LGRB01000009">
    <property type="protein sequence ID" value="OCT52230.1"/>
    <property type="molecule type" value="Genomic_DNA"/>
</dbReference>
<feature type="compositionally biased region" description="Basic and acidic residues" evidence="1">
    <location>
        <begin position="88"/>
        <end position="100"/>
    </location>
</feature>
<sequence length="107" mass="11853">MLNHQPQATANGYLLRASIQSRTTPAAPSEALADSPSNRRVTPDRRVRDGEISCSASSRRDQRRTMAGYEYMYLTRHAASPTAGELDSEQRGPDTRRTDAVRAMSTK</sequence>
<feature type="region of interest" description="Disordered" evidence="1">
    <location>
        <begin position="1"/>
        <end position="63"/>
    </location>
</feature>
<gene>
    <name evidence="2" type="ORF">CLCR_09316</name>
</gene>
<protein>
    <submittedName>
        <fullName evidence="2">Uncharacterized protein</fullName>
    </submittedName>
</protein>
<name>A0A1C1CUT9_9EURO</name>
<dbReference type="VEuPathDB" id="FungiDB:CLCR_09316"/>
<dbReference type="Proteomes" id="UP000094526">
    <property type="component" value="Unassembled WGS sequence"/>
</dbReference>
<accession>A0A1C1CUT9</accession>
<comment type="caution">
    <text evidence="2">The sequence shown here is derived from an EMBL/GenBank/DDBJ whole genome shotgun (WGS) entry which is preliminary data.</text>
</comment>
<feature type="region of interest" description="Disordered" evidence="1">
    <location>
        <begin position="78"/>
        <end position="107"/>
    </location>
</feature>
<feature type="compositionally biased region" description="Polar residues" evidence="1">
    <location>
        <begin position="1"/>
        <end position="10"/>
    </location>
</feature>
<organism evidence="2 3">
    <name type="scientific">Cladophialophora carrionii</name>
    <dbReference type="NCBI Taxonomy" id="86049"/>
    <lineage>
        <taxon>Eukaryota</taxon>
        <taxon>Fungi</taxon>
        <taxon>Dikarya</taxon>
        <taxon>Ascomycota</taxon>
        <taxon>Pezizomycotina</taxon>
        <taxon>Eurotiomycetes</taxon>
        <taxon>Chaetothyriomycetidae</taxon>
        <taxon>Chaetothyriales</taxon>
        <taxon>Herpotrichiellaceae</taxon>
        <taxon>Cladophialophora</taxon>
    </lineage>
</organism>
<dbReference type="AlphaFoldDB" id="A0A1C1CUT9"/>
<evidence type="ECO:0000313" key="2">
    <source>
        <dbReference type="EMBL" id="OCT52230.1"/>
    </source>
</evidence>
<feature type="compositionally biased region" description="Basic and acidic residues" evidence="1">
    <location>
        <begin position="41"/>
        <end position="51"/>
    </location>
</feature>
<keyword evidence="3" id="KW-1185">Reference proteome</keyword>
<proteinExistence type="predicted"/>
<evidence type="ECO:0000313" key="3">
    <source>
        <dbReference type="Proteomes" id="UP000094526"/>
    </source>
</evidence>